<keyword evidence="2" id="KW-1003">Cell membrane</keyword>
<dbReference type="KEGG" id="haz:A9404_11345"/>
<sequence>MKRLKQLRIMAIVTVLAVLFLIWVGSTVRATGAGMGCPDWPTCFGRIVPPLSEADLPTDYRQTYARLGYDKMRFDPVKTWTEYLNRLTGSLIGLLSILTLVLAFLARRHDARLPWLAGGAFFLVGLNGWLGAVVIETNLHAAVVTTHMMLSFGVILLLVALVARTLPTSCGIAADIKSRWFPALPLATLVTLVQTGLGAQVRERVDQIGTTVGGLPVGTHWLENIGPVLNIHIAGAVAVVLVNLWLIARLVGAGALVKRALVALALIVLIQILLGLILITQNLPTLAQPLHLLGVAMLFTVQAFLLLMPTRSGQEAPVTSPAGSLSPIRVEPHQPQ</sequence>
<name>A0A191ZJ18_9GAMM</name>
<keyword evidence="8" id="KW-0350">Heme biosynthesis</keyword>
<evidence type="ECO:0000256" key="13">
    <source>
        <dbReference type="SAM" id="Phobius"/>
    </source>
</evidence>
<keyword evidence="6" id="KW-0560">Oxidoreductase</keyword>
<keyword evidence="7" id="KW-0408">Iron</keyword>
<protein>
    <recommendedName>
        <fullName evidence="16">Cytochrome oxidase assembly protein</fullName>
    </recommendedName>
</protein>
<dbReference type="Proteomes" id="UP000078596">
    <property type="component" value="Chromosome"/>
</dbReference>
<keyword evidence="3 13" id="KW-0812">Transmembrane</keyword>
<keyword evidence="15" id="KW-1185">Reference proteome</keyword>
<evidence type="ECO:0000256" key="12">
    <source>
        <dbReference type="SAM" id="MobiDB-lite"/>
    </source>
</evidence>
<evidence type="ECO:0000256" key="9">
    <source>
        <dbReference type="ARBA" id="ARBA00023136"/>
    </source>
</evidence>
<dbReference type="PANTHER" id="PTHR35457">
    <property type="entry name" value="HEME A SYNTHASE"/>
    <property type="match status" value="1"/>
</dbReference>
<dbReference type="InterPro" id="IPR003780">
    <property type="entry name" value="COX15/CtaA_fam"/>
</dbReference>
<comment type="subcellular location">
    <subcellularLocation>
        <location evidence="1">Membrane</location>
        <topology evidence="1">Multi-pass membrane protein</topology>
    </subcellularLocation>
</comment>
<feature type="transmembrane region" description="Helical" evidence="13">
    <location>
        <begin position="229"/>
        <end position="248"/>
    </location>
</feature>
<feature type="transmembrane region" description="Helical" evidence="13">
    <location>
        <begin position="87"/>
        <end position="106"/>
    </location>
</feature>
<evidence type="ECO:0000256" key="7">
    <source>
        <dbReference type="ARBA" id="ARBA00023004"/>
    </source>
</evidence>
<keyword evidence="9 13" id="KW-0472">Membrane</keyword>
<evidence type="ECO:0000256" key="6">
    <source>
        <dbReference type="ARBA" id="ARBA00023002"/>
    </source>
</evidence>
<dbReference type="InterPro" id="IPR050450">
    <property type="entry name" value="COX15/CtaA_HemeA_synthase"/>
</dbReference>
<comment type="pathway">
    <text evidence="11">Porphyrin-containing compound metabolism.</text>
</comment>
<dbReference type="GO" id="GO:0006784">
    <property type="term" value="P:heme A biosynthetic process"/>
    <property type="evidence" value="ECO:0007669"/>
    <property type="project" value="InterPro"/>
</dbReference>
<keyword evidence="5 13" id="KW-1133">Transmembrane helix</keyword>
<dbReference type="OrthoDB" id="1447144at2"/>
<evidence type="ECO:0000256" key="5">
    <source>
        <dbReference type="ARBA" id="ARBA00022989"/>
    </source>
</evidence>
<dbReference type="PANTHER" id="PTHR35457:SF1">
    <property type="entry name" value="HEME A SYNTHASE"/>
    <property type="match status" value="1"/>
</dbReference>
<feature type="transmembrane region" description="Helical" evidence="13">
    <location>
        <begin position="260"/>
        <end position="280"/>
    </location>
</feature>
<evidence type="ECO:0000256" key="10">
    <source>
        <dbReference type="ARBA" id="ARBA00023157"/>
    </source>
</evidence>
<evidence type="ECO:0000256" key="11">
    <source>
        <dbReference type="ARBA" id="ARBA00023444"/>
    </source>
</evidence>
<dbReference type="RefSeq" id="WP_066101669.1">
    <property type="nucleotide sequence ID" value="NZ_CP016027.1"/>
</dbReference>
<accession>A0A191ZJ18</accession>
<keyword evidence="4" id="KW-0479">Metal-binding</keyword>
<evidence type="ECO:0000313" key="15">
    <source>
        <dbReference type="Proteomes" id="UP000078596"/>
    </source>
</evidence>
<dbReference type="Pfam" id="PF02628">
    <property type="entry name" value="COX15-CtaA"/>
    <property type="match status" value="1"/>
</dbReference>
<dbReference type="STRING" id="1860122.A9404_11345"/>
<dbReference type="AlphaFoldDB" id="A0A191ZJ18"/>
<proteinExistence type="predicted"/>
<feature type="transmembrane region" description="Helical" evidence="13">
    <location>
        <begin position="183"/>
        <end position="201"/>
    </location>
</feature>
<evidence type="ECO:0008006" key="16">
    <source>
        <dbReference type="Google" id="ProtNLM"/>
    </source>
</evidence>
<evidence type="ECO:0000256" key="3">
    <source>
        <dbReference type="ARBA" id="ARBA00022692"/>
    </source>
</evidence>
<feature type="transmembrane region" description="Helical" evidence="13">
    <location>
        <begin position="113"/>
        <end position="135"/>
    </location>
</feature>
<dbReference type="GO" id="GO:0046872">
    <property type="term" value="F:metal ion binding"/>
    <property type="evidence" value="ECO:0007669"/>
    <property type="project" value="UniProtKB-KW"/>
</dbReference>
<evidence type="ECO:0000313" key="14">
    <source>
        <dbReference type="EMBL" id="ANJ67891.1"/>
    </source>
</evidence>
<feature type="transmembrane region" description="Helical" evidence="13">
    <location>
        <begin position="141"/>
        <end position="163"/>
    </location>
</feature>
<feature type="transmembrane region" description="Helical" evidence="13">
    <location>
        <begin position="286"/>
        <end position="307"/>
    </location>
</feature>
<evidence type="ECO:0000256" key="1">
    <source>
        <dbReference type="ARBA" id="ARBA00004141"/>
    </source>
</evidence>
<dbReference type="GO" id="GO:0016020">
    <property type="term" value="C:membrane"/>
    <property type="evidence" value="ECO:0007669"/>
    <property type="project" value="UniProtKB-SubCell"/>
</dbReference>
<dbReference type="EMBL" id="CP016027">
    <property type="protein sequence ID" value="ANJ67891.1"/>
    <property type="molecule type" value="Genomic_DNA"/>
</dbReference>
<evidence type="ECO:0000256" key="2">
    <source>
        <dbReference type="ARBA" id="ARBA00022475"/>
    </source>
</evidence>
<reference evidence="14 15" key="1">
    <citation type="submission" date="2016-06" db="EMBL/GenBank/DDBJ databases">
        <title>Insight into the functional genes involving in sulfur oxidation in Pearl River water.</title>
        <authorList>
            <person name="Luo J."/>
            <person name="Tan X."/>
            <person name="Lin W."/>
        </authorList>
    </citation>
    <scope>NUCLEOTIDE SEQUENCE [LARGE SCALE GENOMIC DNA]</scope>
    <source>
        <strain evidence="14 15">LS2</strain>
    </source>
</reference>
<evidence type="ECO:0000256" key="4">
    <source>
        <dbReference type="ARBA" id="ARBA00022723"/>
    </source>
</evidence>
<organism evidence="14 15">
    <name type="scientific">Halothiobacillus diazotrophicus</name>
    <dbReference type="NCBI Taxonomy" id="1860122"/>
    <lineage>
        <taxon>Bacteria</taxon>
        <taxon>Pseudomonadati</taxon>
        <taxon>Pseudomonadota</taxon>
        <taxon>Gammaproteobacteria</taxon>
        <taxon>Chromatiales</taxon>
        <taxon>Halothiobacillaceae</taxon>
        <taxon>Halothiobacillus</taxon>
    </lineage>
</organism>
<keyword evidence="10" id="KW-1015">Disulfide bond</keyword>
<evidence type="ECO:0000256" key="8">
    <source>
        <dbReference type="ARBA" id="ARBA00023133"/>
    </source>
</evidence>
<dbReference type="GO" id="GO:0016491">
    <property type="term" value="F:oxidoreductase activity"/>
    <property type="evidence" value="ECO:0007669"/>
    <property type="project" value="UniProtKB-KW"/>
</dbReference>
<feature type="region of interest" description="Disordered" evidence="12">
    <location>
        <begin position="317"/>
        <end position="336"/>
    </location>
</feature>
<gene>
    <name evidence="14" type="ORF">A9404_11345</name>
</gene>